<keyword evidence="3" id="KW-0408">Iron</keyword>
<evidence type="ECO:0000259" key="5">
    <source>
        <dbReference type="PROSITE" id="PS51918"/>
    </source>
</evidence>
<dbReference type="PANTHER" id="PTHR43306:SF1">
    <property type="entry name" value="7,8-DIHYDRO-6-HYDROXYMETHYLPTERIN DIMETHYLTRANSFERASE"/>
    <property type="match status" value="1"/>
</dbReference>
<dbReference type="Gene3D" id="3.20.20.70">
    <property type="entry name" value="Aldolase class I"/>
    <property type="match status" value="1"/>
</dbReference>
<evidence type="ECO:0000256" key="1">
    <source>
        <dbReference type="ARBA" id="ARBA00022691"/>
    </source>
</evidence>
<dbReference type="InterPro" id="IPR007197">
    <property type="entry name" value="rSAM"/>
</dbReference>
<dbReference type="Proteomes" id="UP000053370">
    <property type="component" value="Unassembled WGS sequence"/>
</dbReference>
<evidence type="ECO:0000256" key="2">
    <source>
        <dbReference type="ARBA" id="ARBA00022723"/>
    </source>
</evidence>
<evidence type="ECO:0000313" key="7">
    <source>
        <dbReference type="Proteomes" id="UP000053370"/>
    </source>
</evidence>
<dbReference type="PATRIC" id="fig|1678840.3.peg.3114"/>
<dbReference type="RefSeq" id="WP_236688138.1">
    <property type="nucleotide sequence ID" value="NZ_DF968181.1"/>
</dbReference>
<dbReference type="InterPro" id="IPR013785">
    <property type="entry name" value="Aldolase_TIM"/>
</dbReference>
<sequence length="465" mass="52921">MVTILPGESWMNEPRIFSQTQSVCPVCLKVIPAMEVIRENHHVYLEKTCPDHGSFSVITWRGEPSLETWGMKNIPAHPDHPFTNLNYGCPYDCGLCPDHEQQPCCVLLEVTQRCNLQCPVCYASAGISKRMDPSIDTIRFWYQRLMEAGGPFNIQLSGGEPSLRDDLPEIIRIGKQMGFNFFQLNTNGIRIAEEEGFLETLKEAGLNTVYLQFDGTEDSIYQRIRGKPLFDLKKKVIERCQNAEIGVVLVPTVIPGINDWNLGEIIHYAISHIPVVRCVHIQPVCYSGRMMQKPENKDRLTIPEIFRKVEEQTNGLIKVDHFKPGGGQHPMCGFQANFVLMEDGTLKALSKFVPNEKTEGCCCKSIEASASRIKAQNFVAKTWTFPEKIHLKQRNPEPFFSEWDHFLERKKNYQFTISGMAFQDAWNLDLERLRSCYIMIVSPEGNLVPFCACNLTGESGNSIYR</sequence>
<dbReference type="NCBIfam" id="NF045646">
    <property type="entry name" value="rSAM_Se_TrsS"/>
    <property type="match status" value="1"/>
</dbReference>
<dbReference type="GO" id="GO:0003824">
    <property type="term" value="F:catalytic activity"/>
    <property type="evidence" value="ECO:0007669"/>
    <property type="project" value="InterPro"/>
</dbReference>
<dbReference type="InterPro" id="IPR056488">
    <property type="entry name" value="Zn_ribbon_HMPTM"/>
</dbReference>
<dbReference type="GO" id="GO:0051536">
    <property type="term" value="F:iron-sulfur cluster binding"/>
    <property type="evidence" value="ECO:0007669"/>
    <property type="project" value="UniProtKB-KW"/>
</dbReference>
<dbReference type="SFLD" id="SFLDG01100">
    <property type="entry name" value="methyltransferase_(Class_D)"/>
    <property type="match status" value="1"/>
</dbReference>
<organism evidence="6">
    <name type="scientific">Flexilinea flocculi</name>
    <dbReference type="NCBI Taxonomy" id="1678840"/>
    <lineage>
        <taxon>Bacteria</taxon>
        <taxon>Bacillati</taxon>
        <taxon>Chloroflexota</taxon>
        <taxon>Anaerolineae</taxon>
        <taxon>Anaerolineales</taxon>
        <taxon>Anaerolineaceae</taxon>
        <taxon>Flexilinea</taxon>
    </lineage>
</organism>
<dbReference type="PROSITE" id="PS51918">
    <property type="entry name" value="RADICAL_SAM"/>
    <property type="match status" value="1"/>
</dbReference>
<name>A0A0S7BT14_9CHLR</name>
<dbReference type="PANTHER" id="PTHR43306">
    <property type="entry name" value="7,8-DIHYDRO-6-HYDROXYMETHYLPTERIN DIMETHYLTRANSFERASE"/>
    <property type="match status" value="1"/>
</dbReference>
<evidence type="ECO:0000313" key="6">
    <source>
        <dbReference type="EMBL" id="GAP41627.1"/>
    </source>
</evidence>
<dbReference type="EMBL" id="DF968181">
    <property type="protein sequence ID" value="GAP41627.1"/>
    <property type="molecule type" value="Genomic_DNA"/>
</dbReference>
<dbReference type="GO" id="GO:0046872">
    <property type="term" value="F:metal ion binding"/>
    <property type="evidence" value="ECO:0007669"/>
    <property type="project" value="UniProtKB-KW"/>
</dbReference>
<evidence type="ECO:0000256" key="4">
    <source>
        <dbReference type="ARBA" id="ARBA00023014"/>
    </source>
</evidence>
<dbReference type="Pfam" id="PF23545">
    <property type="entry name" value="Zn_ribbon_HMPTM"/>
    <property type="match status" value="1"/>
</dbReference>
<dbReference type="CDD" id="cd01335">
    <property type="entry name" value="Radical_SAM"/>
    <property type="match status" value="1"/>
</dbReference>
<dbReference type="InterPro" id="IPR054698">
    <property type="entry name" value="rSAM_Se_TrsS"/>
</dbReference>
<dbReference type="SFLD" id="SFLDS00029">
    <property type="entry name" value="Radical_SAM"/>
    <property type="match status" value="1"/>
</dbReference>
<dbReference type="SUPFAM" id="SSF102114">
    <property type="entry name" value="Radical SAM enzymes"/>
    <property type="match status" value="1"/>
</dbReference>
<feature type="domain" description="Radical SAM core" evidence="5">
    <location>
        <begin position="100"/>
        <end position="316"/>
    </location>
</feature>
<keyword evidence="2" id="KW-0479">Metal-binding</keyword>
<gene>
    <name evidence="6" type="ORF">ATC1_131619</name>
</gene>
<dbReference type="AlphaFoldDB" id="A0A0S7BT14"/>
<dbReference type="Pfam" id="PF04055">
    <property type="entry name" value="Radical_SAM"/>
    <property type="match status" value="1"/>
</dbReference>
<protein>
    <submittedName>
        <fullName evidence="6">Uncharacterized Fe-S cluster-containing enzyme, radical SAM superfamily</fullName>
    </submittedName>
</protein>
<dbReference type="InterPro" id="IPR034474">
    <property type="entry name" value="Methyltransferase_Class_D"/>
</dbReference>
<keyword evidence="4" id="KW-0411">Iron-sulfur</keyword>
<keyword evidence="7" id="KW-1185">Reference proteome</keyword>
<evidence type="ECO:0000256" key="3">
    <source>
        <dbReference type="ARBA" id="ARBA00023004"/>
    </source>
</evidence>
<proteinExistence type="predicted"/>
<keyword evidence="1" id="KW-0949">S-adenosyl-L-methionine</keyword>
<reference evidence="6" key="1">
    <citation type="journal article" date="2015" name="Genome Announc.">
        <title>Draft Genome Sequence of Anaerolineae Strain TC1, a Novel Isolate from a Methanogenic Wastewater Treatment System.</title>
        <authorList>
            <person name="Matsuura N."/>
            <person name="Tourlousse D.M."/>
            <person name="Sun L."/>
            <person name="Toyonaga M."/>
            <person name="Kuroda K."/>
            <person name="Ohashi A."/>
            <person name="Cruz R."/>
            <person name="Yamaguchi T."/>
            <person name="Sekiguchi Y."/>
        </authorList>
    </citation>
    <scope>NUCLEOTIDE SEQUENCE [LARGE SCALE GENOMIC DNA]</scope>
    <source>
        <strain evidence="6">TC1</strain>
    </source>
</reference>
<accession>A0A0S7BT14</accession>
<dbReference type="STRING" id="1678840.ATC1_131619"/>
<dbReference type="InterPro" id="IPR058240">
    <property type="entry name" value="rSAM_sf"/>
</dbReference>
<dbReference type="SFLD" id="SFLDG01067">
    <property type="entry name" value="SPASM/twitch_domain_containing"/>
    <property type="match status" value="1"/>
</dbReference>